<accession>A0A427YAC3</accession>
<gene>
    <name evidence="2" type="ORF">EHS24_000637</name>
</gene>
<sequence length="629" mass="69070">MSDAAQRFPDASSTRQRQASGSSTPTLPLPRPKSRGGIADRLAHRPRPRPHSQPQIASGSSSSQTSRPRPSPEVVDTTLPRSKRFQLSALAMPFFGPQKALSAHVEVHLDSSVVDLVGGPTTGSSYSLPGTVVLTLPILPLCYEGRYRILHDLTIVFEGKAEYWDESNRYTPLRLHAAALPLIPSDQPILLPPCDPASDGSTVSVSLPFDLRIPGWLPPSLKANYASTTYGIIAAAEIGWSDKTAWSSRGRQSRFTPSLNVMHRMRSPYTPFVVRRHRMPSALRTDSVPRERNFTLKPQSNLTSQLECVVTVPEWADMYGGGDSLRLQVRFRMRDDRPENDTPRRKDDYVASLVELGMEIEEVQKFSSAPFSSFVAAFPLPSEQPNRETGEYRLMGPAAVPPFESVFGEVDTACRTTTTRACLLTENGEQRSFAFEGGLGISYRWRRLSIVLPLPCAEQSASRPNPDSDGPFLRVRHCLKTRIVLSRPGGDMETLVLQTPIRFATEPTTFPHRPLAAPPPYVSMFHENGDMRECDPLPLYTPAGAETTNVDRSVEAEAGTEVELAPPTPRRTSSLPTVHSVPSDEVEPSPSEDETSSSLSPLVSPVTSPASRAVKLPSIPCQSLFNCPN</sequence>
<feature type="compositionally biased region" description="Polar residues" evidence="1">
    <location>
        <begin position="11"/>
        <end position="26"/>
    </location>
</feature>
<feature type="region of interest" description="Disordered" evidence="1">
    <location>
        <begin position="1"/>
        <end position="80"/>
    </location>
</feature>
<organism evidence="2 3">
    <name type="scientific">Apiotrichum porosum</name>
    <dbReference type="NCBI Taxonomy" id="105984"/>
    <lineage>
        <taxon>Eukaryota</taxon>
        <taxon>Fungi</taxon>
        <taxon>Dikarya</taxon>
        <taxon>Basidiomycota</taxon>
        <taxon>Agaricomycotina</taxon>
        <taxon>Tremellomycetes</taxon>
        <taxon>Trichosporonales</taxon>
        <taxon>Trichosporonaceae</taxon>
        <taxon>Apiotrichum</taxon>
    </lineage>
</organism>
<dbReference type="GeneID" id="39585180"/>
<protein>
    <submittedName>
        <fullName evidence="2">Uncharacterized protein</fullName>
    </submittedName>
</protein>
<feature type="compositionally biased region" description="Low complexity" evidence="1">
    <location>
        <begin position="596"/>
        <end position="608"/>
    </location>
</feature>
<evidence type="ECO:0000313" key="3">
    <source>
        <dbReference type="Proteomes" id="UP000279236"/>
    </source>
</evidence>
<feature type="compositionally biased region" description="Low complexity" evidence="1">
    <location>
        <begin position="52"/>
        <end position="68"/>
    </location>
</feature>
<feature type="region of interest" description="Disordered" evidence="1">
    <location>
        <begin position="554"/>
        <end position="615"/>
    </location>
</feature>
<evidence type="ECO:0000256" key="1">
    <source>
        <dbReference type="SAM" id="MobiDB-lite"/>
    </source>
</evidence>
<dbReference type="EMBL" id="RSCE01000001">
    <property type="protein sequence ID" value="RSH88110.1"/>
    <property type="molecule type" value="Genomic_DNA"/>
</dbReference>
<comment type="caution">
    <text evidence="2">The sequence shown here is derived from an EMBL/GenBank/DDBJ whole genome shotgun (WGS) entry which is preliminary data.</text>
</comment>
<keyword evidence="3" id="KW-1185">Reference proteome</keyword>
<reference evidence="2 3" key="1">
    <citation type="submission" date="2018-11" db="EMBL/GenBank/DDBJ databases">
        <title>Genome sequence of Apiotrichum porosum DSM 27194.</title>
        <authorList>
            <person name="Aliyu H."/>
            <person name="Gorte O."/>
            <person name="Ochsenreither K."/>
        </authorList>
    </citation>
    <scope>NUCLEOTIDE SEQUENCE [LARGE SCALE GENOMIC DNA]</scope>
    <source>
        <strain evidence="2 3">DSM 27194</strain>
    </source>
</reference>
<proteinExistence type="predicted"/>
<feature type="compositionally biased region" description="Low complexity" evidence="1">
    <location>
        <begin position="570"/>
        <end position="583"/>
    </location>
</feature>
<evidence type="ECO:0000313" key="2">
    <source>
        <dbReference type="EMBL" id="RSH88110.1"/>
    </source>
</evidence>
<dbReference type="AlphaFoldDB" id="A0A427YAC3"/>
<dbReference type="OrthoDB" id="1638493at2759"/>
<dbReference type="Proteomes" id="UP000279236">
    <property type="component" value="Unassembled WGS sequence"/>
</dbReference>
<feature type="compositionally biased region" description="Acidic residues" evidence="1">
    <location>
        <begin position="584"/>
        <end position="595"/>
    </location>
</feature>
<dbReference type="STRING" id="105984.A0A427YAC3"/>
<dbReference type="RefSeq" id="XP_028480318.1">
    <property type="nucleotide sequence ID" value="XM_028616461.1"/>
</dbReference>
<name>A0A427YAC3_9TREE</name>